<reference evidence="3 4" key="1">
    <citation type="journal article" date="2020" name="Syst. Appl. Microbiol.">
        <title>Alienimonas chondri sp. nov., a novel planctomycete isolated from the biofilm of the red alga Chondrus crispus.</title>
        <authorList>
            <person name="Vitorino I."/>
            <person name="Albuquerque L."/>
            <person name="Wiegand S."/>
            <person name="Kallscheuer N."/>
            <person name="da Costa M.S."/>
            <person name="Lobo-da-Cunha A."/>
            <person name="Jogler C."/>
            <person name="Lage O.M."/>
        </authorList>
    </citation>
    <scope>NUCLEOTIDE SEQUENCE [LARGE SCALE GENOMIC DNA]</scope>
    <source>
        <strain evidence="3 4">LzC2</strain>
    </source>
</reference>
<evidence type="ECO:0000313" key="3">
    <source>
        <dbReference type="EMBL" id="NNJ25286.1"/>
    </source>
</evidence>
<dbReference type="Pfam" id="PF18370">
    <property type="entry name" value="RGI_lyase"/>
    <property type="match status" value="1"/>
</dbReference>
<feature type="domain" description="Rhamnogalacturonan I lyase beta-sheet" evidence="1">
    <location>
        <begin position="60"/>
        <end position="142"/>
    </location>
</feature>
<accession>A0ABX1VBG9</accession>
<dbReference type="InterPro" id="IPR049366">
    <property type="entry name" value="RGL11_C"/>
</dbReference>
<dbReference type="InterPro" id="IPR041624">
    <property type="entry name" value="RGI_lyase"/>
</dbReference>
<name>A0ABX1VBG9_9PLAN</name>
<dbReference type="InterPro" id="IPR028994">
    <property type="entry name" value="Integrin_alpha_N"/>
</dbReference>
<dbReference type="InterPro" id="IPR034641">
    <property type="entry name" value="RGL11"/>
</dbReference>
<dbReference type="EMBL" id="WTPX01000031">
    <property type="protein sequence ID" value="NNJ25286.1"/>
    <property type="molecule type" value="Genomic_DNA"/>
</dbReference>
<dbReference type="CDD" id="cd10318">
    <property type="entry name" value="RGL11"/>
    <property type="match status" value="1"/>
</dbReference>
<evidence type="ECO:0000259" key="1">
    <source>
        <dbReference type="Pfam" id="PF18370"/>
    </source>
</evidence>
<protein>
    <submittedName>
        <fullName evidence="3">Rhamnogalacturonan endolyase YesW</fullName>
        <ecNumber evidence="3">4.2.2.23</ecNumber>
    </submittedName>
</protein>
<dbReference type="RefSeq" id="WP_171185125.1">
    <property type="nucleotide sequence ID" value="NZ_WTPX01000031.1"/>
</dbReference>
<evidence type="ECO:0000313" key="4">
    <source>
        <dbReference type="Proteomes" id="UP000609651"/>
    </source>
</evidence>
<keyword evidence="4" id="KW-1185">Reference proteome</keyword>
<evidence type="ECO:0000259" key="2">
    <source>
        <dbReference type="Pfam" id="PF21348"/>
    </source>
</evidence>
<proteinExistence type="predicted"/>
<sequence>MRHGLRTYGLGPLCLTATLFTWGIERAPARQVAPPTSEEAAAEDVAALPLVERTGEHAPRAVERLDRGLVAIPQGDGVFLSWRMLGRDPEAVRFNLYRTTGDETEARLNAEPLRETWFVDGDWNPAEDTTWRVEAVGPGLEADLGGTCRRSAAAPWDPFLSIPLQRPEGGRSRGGRPFEYHANDVAVADLNGDGDYEYVLRWEPSNTRGGGGGTPRSGTGPVLIDAYTLEGEQLWRIDLGPNVSASAHITQMTAYDLDGDGRGEVVLKTADGTVDGAGQVLGDPDANHLGRDGSILRGPEFLTVFDGRTGEALVSTPFVPQRHPETDSPTRDQIWDVWGDDYGNRMDRFSACVAYLDGERPFLVTGRGYYSGRGGRGGRTCLAAWRWSDGRLEQVWIFDTLGDPALAGYVGQGNHQVSVADLDGDGRDEIVYGACAIDDDGTGLYTTGLGHGDALHVTNMDPERPGLEVFDIHEGESHDAGMEFRAADGTAIWKKFPHRDVGRGVAFDVDPASPGFEFWSSGGRGVFDVHGEMIHPRKPRWTNMGIWWDGDLIRELLDGTIIDKWDPETGDEIRLVTGYREPYFASANNGTKANPCLAADVLGDWREELILRSRDDSKLLILVSTIPTPHCLRTLMHDPHYRVSVDWQNVGYNQSAHTGFYLGAGMPLPQPPYRVNYVVP</sequence>
<dbReference type="GO" id="GO:0102210">
    <property type="term" value="F:rhamnogalacturonan endolyase activity"/>
    <property type="evidence" value="ECO:0007669"/>
    <property type="project" value="UniProtKB-EC"/>
</dbReference>
<feature type="domain" description="Rhamnogalacturonan lyase family 11 C-terminal" evidence="2">
    <location>
        <begin position="159"/>
        <end position="670"/>
    </location>
</feature>
<dbReference type="PANTHER" id="PTHR43118:SF1">
    <property type="entry name" value="RHAMNOGALACTURONAN LYASE (EUROFUNG)"/>
    <property type="match status" value="1"/>
</dbReference>
<dbReference type="PANTHER" id="PTHR43118">
    <property type="entry name" value="RHAMNOGALACTURONAN LYASE (EUROFUNG)"/>
    <property type="match status" value="1"/>
</dbReference>
<dbReference type="Pfam" id="PF21348">
    <property type="entry name" value="RGL11_C"/>
    <property type="match status" value="1"/>
</dbReference>
<dbReference type="InterPro" id="IPR013783">
    <property type="entry name" value="Ig-like_fold"/>
</dbReference>
<keyword evidence="3" id="KW-0456">Lyase</keyword>
<dbReference type="Gene3D" id="2.60.40.10">
    <property type="entry name" value="Immunoglobulins"/>
    <property type="match status" value="1"/>
</dbReference>
<dbReference type="EC" id="4.2.2.23" evidence="3"/>
<dbReference type="Proteomes" id="UP000609651">
    <property type="component" value="Unassembled WGS sequence"/>
</dbReference>
<gene>
    <name evidence="3" type="primary">yesW</name>
    <name evidence="3" type="ORF">LzC2_13560</name>
</gene>
<comment type="caution">
    <text evidence="3">The sequence shown here is derived from an EMBL/GenBank/DDBJ whole genome shotgun (WGS) entry which is preliminary data.</text>
</comment>
<dbReference type="SUPFAM" id="SSF69318">
    <property type="entry name" value="Integrin alpha N-terminal domain"/>
    <property type="match status" value="1"/>
</dbReference>
<organism evidence="3 4">
    <name type="scientific">Alienimonas chondri</name>
    <dbReference type="NCBI Taxonomy" id="2681879"/>
    <lineage>
        <taxon>Bacteria</taxon>
        <taxon>Pseudomonadati</taxon>
        <taxon>Planctomycetota</taxon>
        <taxon>Planctomycetia</taxon>
        <taxon>Planctomycetales</taxon>
        <taxon>Planctomycetaceae</taxon>
        <taxon>Alienimonas</taxon>
    </lineage>
</organism>